<dbReference type="SMART" id="SM01415">
    <property type="entry name" value="DUF106"/>
    <property type="match status" value="1"/>
</dbReference>
<sequence length="261" mass="29805">MVFFIGVLRYAGRDLMMGKGKKDPDPINISQDMLKNDELIDLAEIQSEIEGHEYMNNALTRSARFRTNCDFLPPDSVKLRKAYFCRNETGYFRKEVANNPLQAMMNPEMMTGMLKGQFFMTIFNFGLISLTSTFFSGFVNAKMPFPLAQSFRSMLQQGLTLSNLDVRYVSSFSWCILCIYGLQGLQNLITGTGSMKEEMEMMTGGMMGGQQKGGMPGQPKDFTKIFKGEIENYEILTSKFSLEHAEKQVLLQHRHTKKMRF</sequence>
<dbReference type="AlphaFoldDB" id="A0AAD2D213"/>
<evidence type="ECO:0000313" key="9">
    <source>
        <dbReference type="Proteomes" id="UP001295684"/>
    </source>
</evidence>
<comment type="subcellular location">
    <subcellularLocation>
        <location evidence="1">Membrane</location>
        <topology evidence="1">Multi-pass membrane protein</topology>
    </subcellularLocation>
</comment>
<evidence type="ECO:0000256" key="4">
    <source>
        <dbReference type="ARBA" id="ARBA00022692"/>
    </source>
</evidence>
<evidence type="ECO:0000256" key="5">
    <source>
        <dbReference type="ARBA" id="ARBA00022989"/>
    </source>
</evidence>
<dbReference type="GO" id="GO:0072546">
    <property type="term" value="C:EMC complex"/>
    <property type="evidence" value="ECO:0007669"/>
    <property type="project" value="TreeGrafter"/>
</dbReference>
<feature type="transmembrane region" description="Helical" evidence="7">
    <location>
        <begin position="118"/>
        <end position="139"/>
    </location>
</feature>
<evidence type="ECO:0000256" key="7">
    <source>
        <dbReference type="SAM" id="Phobius"/>
    </source>
</evidence>
<dbReference type="PANTHER" id="PTHR13116">
    <property type="entry name" value="ER MEMBRANE PROTEIN COMPLEX SUBUNIT 3"/>
    <property type="match status" value="1"/>
</dbReference>
<keyword evidence="5 7" id="KW-1133">Transmembrane helix</keyword>
<dbReference type="InterPro" id="IPR008568">
    <property type="entry name" value="EMC3"/>
</dbReference>
<gene>
    <name evidence="8" type="ORF">ECRASSUSDP1_LOCUS18548</name>
</gene>
<dbReference type="GO" id="GO:0034975">
    <property type="term" value="P:protein folding in endoplasmic reticulum"/>
    <property type="evidence" value="ECO:0007669"/>
    <property type="project" value="TreeGrafter"/>
</dbReference>
<dbReference type="PANTHER" id="PTHR13116:SF5">
    <property type="entry name" value="ER MEMBRANE PROTEIN COMPLEX SUBUNIT 3"/>
    <property type="match status" value="1"/>
</dbReference>
<evidence type="ECO:0000256" key="1">
    <source>
        <dbReference type="ARBA" id="ARBA00004141"/>
    </source>
</evidence>
<comment type="similarity">
    <text evidence="2">Belongs to the EMC3 family.</text>
</comment>
<name>A0AAD2D213_EUPCR</name>
<keyword evidence="6 7" id="KW-0472">Membrane</keyword>
<dbReference type="InterPro" id="IPR002809">
    <property type="entry name" value="EMC3/TMCO1"/>
</dbReference>
<evidence type="ECO:0000313" key="8">
    <source>
        <dbReference type="EMBL" id="CAI2377165.1"/>
    </source>
</evidence>
<keyword evidence="9" id="KW-1185">Reference proteome</keyword>
<proteinExistence type="inferred from homology"/>
<evidence type="ECO:0000256" key="3">
    <source>
        <dbReference type="ARBA" id="ARBA00020822"/>
    </source>
</evidence>
<dbReference type="Pfam" id="PF01956">
    <property type="entry name" value="EMC3_TMCO1"/>
    <property type="match status" value="1"/>
</dbReference>
<evidence type="ECO:0000256" key="2">
    <source>
        <dbReference type="ARBA" id="ARBA00005376"/>
    </source>
</evidence>
<accession>A0AAD2D213</accession>
<keyword evidence="4 7" id="KW-0812">Transmembrane</keyword>
<protein>
    <recommendedName>
        <fullName evidence="3">ER membrane protein complex subunit 3</fullName>
    </recommendedName>
</protein>
<evidence type="ECO:0000256" key="6">
    <source>
        <dbReference type="ARBA" id="ARBA00023136"/>
    </source>
</evidence>
<dbReference type="Proteomes" id="UP001295684">
    <property type="component" value="Unassembled WGS sequence"/>
</dbReference>
<dbReference type="EMBL" id="CAMPGE010018779">
    <property type="protein sequence ID" value="CAI2377165.1"/>
    <property type="molecule type" value="Genomic_DNA"/>
</dbReference>
<organism evidence="8 9">
    <name type="scientific">Euplotes crassus</name>
    <dbReference type="NCBI Taxonomy" id="5936"/>
    <lineage>
        <taxon>Eukaryota</taxon>
        <taxon>Sar</taxon>
        <taxon>Alveolata</taxon>
        <taxon>Ciliophora</taxon>
        <taxon>Intramacronucleata</taxon>
        <taxon>Spirotrichea</taxon>
        <taxon>Hypotrichia</taxon>
        <taxon>Euplotida</taxon>
        <taxon>Euplotidae</taxon>
        <taxon>Moneuplotes</taxon>
    </lineage>
</organism>
<reference evidence="8" key="1">
    <citation type="submission" date="2023-07" db="EMBL/GenBank/DDBJ databases">
        <authorList>
            <consortium name="AG Swart"/>
            <person name="Singh M."/>
            <person name="Singh A."/>
            <person name="Seah K."/>
            <person name="Emmerich C."/>
        </authorList>
    </citation>
    <scope>NUCLEOTIDE SEQUENCE</scope>
    <source>
        <strain evidence="8">DP1</strain>
    </source>
</reference>
<comment type="caution">
    <text evidence="8">The sequence shown here is derived from an EMBL/GenBank/DDBJ whole genome shotgun (WGS) entry which is preliminary data.</text>
</comment>